<dbReference type="AlphaFoldDB" id="A0A848N2I5"/>
<accession>A0A848N2I5</accession>
<dbReference type="Proteomes" id="UP000548067">
    <property type="component" value="Unassembled WGS sequence"/>
</dbReference>
<comment type="caution">
    <text evidence="1">The sequence shown here is derived from an EMBL/GenBank/DDBJ whole genome shotgun (WGS) entry which is preliminary data.</text>
</comment>
<sequence length="178" mass="21012">MSKILTTYDCVHAMLTEHDVELAEDFKTEFANFQYILVLAQFELCLVLKAIHYSQNDLEKIHSIKRGFLIIYETKIALDKLNPTLKTIKSDFPQLENEFKQAVYLIKDVRRIVNDDIRIVEVRNNVSAHINPNFLEYYKNFEMLELSKDLNLIMDMKNKLYLIEKFISTVRATRSTKN</sequence>
<name>A0A848N2I5_9FLAO</name>
<gene>
    <name evidence="1" type="ORF">HIO71_14110</name>
</gene>
<dbReference type="EMBL" id="JABCJF010000007">
    <property type="protein sequence ID" value="NMR35317.1"/>
    <property type="molecule type" value="Genomic_DNA"/>
</dbReference>
<organism evidence="1 2">
    <name type="scientific">Chryseobacterium aquaticum</name>
    <dbReference type="NCBI Taxonomy" id="452084"/>
    <lineage>
        <taxon>Bacteria</taxon>
        <taxon>Pseudomonadati</taxon>
        <taxon>Bacteroidota</taxon>
        <taxon>Flavobacteriia</taxon>
        <taxon>Flavobacteriales</taxon>
        <taxon>Weeksellaceae</taxon>
        <taxon>Chryseobacterium group</taxon>
        <taxon>Chryseobacterium</taxon>
    </lineage>
</organism>
<proteinExistence type="predicted"/>
<evidence type="ECO:0008006" key="3">
    <source>
        <dbReference type="Google" id="ProtNLM"/>
    </source>
</evidence>
<evidence type="ECO:0000313" key="1">
    <source>
        <dbReference type="EMBL" id="NMR35317.1"/>
    </source>
</evidence>
<evidence type="ECO:0000313" key="2">
    <source>
        <dbReference type="Proteomes" id="UP000548067"/>
    </source>
</evidence>
<protein>
    <recommendedName>
        <fullName evidence="3">HEPN AbiU2-like domain-containing protein</fullName>
    </recommendedName>
</protein>
<dbReference type="RefSeq" id="WP_169321924.1">
    <property type="nucleotide sequence ID" value="NZ_JABCJF010000007.1"/>
</dbReference>
<reference evidence="1 2" key="1">
    <citation type="submission" date="2020-04" db="EMBL/GenBank/DDBJ databases">
        <title>Genome analysis and antimicrobial resistance characteristics of Chryseobacterium aquaticum isolated from farmed salmonids.</title>
        <authorList>
            <person name="Saticioglu I.B."/>
            <person name="Duman M."/>
            <person name="Altun S."/>
        </authorList>
    </citation>
    <scope>NUCLEOTIDE SEQUENCE [LARGE SCALE GENOMIC DNA]</scope>
    <source>
        <strain evidence="1 2">C-174</strain>
    </source>
</reference>